<protein>
    <submittedName>
        <fullName evidence="5">Calcium-binding ef-hand protein</fullName>
    </submittedName>
</protein>
<dbReference type="InterPro" id="IPR002048">
    <property type="entry name" value="EF_hand_dom"/>
</dbReference>
<dbReference type="RefSeq" id="XP_014169549.1">
    <property type="nucleotide sequence ID" value="XM_014314074.1"/>
</dbReference>
<feature type="domain" description="EF-hand" evidence="4">
    <location>
        <begin position="174"/>
        <end position="209"/>
    </location>
</feature>
<dbReference type="PANTHER" id="PTHR23049">
    <property type="entry name" value="MYOSIN REGULATORY LIGHT CHAIN 2"/>
    <property type="match status" value="1"/>
</dbReference>
<dbReference type="HOGENOM" id="CLU_054966_1_0_1"/>
<dbReference type="Pfam" id="PF13405">
    <property type="entry name" value="EF-hand_6"/>
    <property type="match status" value="1"/>
</dbReference>
<evidence type="ECO:0000256" key="1">
    <source>
        <dbReference type="ARBA" id="ARBA00022737"/>
    </source>
</evidence>
<dbReference type="Gene3D" id="1.10.238.10">
    <property type="entry name" value="EF-hand"/>
    <property type="match status" value="1"/>
</dbReference>
<dbReference type="PROSITE" id="PS50222">
    <property type="entry name" value="EF_HAND_2"/>
    <property type="match status" value="2"/>
</dbReference>
<dbReference type="InterPro" id="IPR018247">
    <property type="entry name" value="EF_Hand_1_Ca_BS"/>
</dbReference>
<dbReference type="SMART" id="SM00054">
    <property type="entry name" value="EFh"/>
    <property type="match status" value="2"/>
</dbReference>
<dbReference type="STRING" id="655863.F0XQA0"/>
<keyword evidence="1" id="KW-0677">Repeat</keyword>
<dbReference type="AlphaFoldDB" id="F0XQA0"/>
<dbReference type="PROSITE" id="PS00018">
    <property type="entry name" value="EF_HAND_1"/>
    <property type="match status" value="2"/>
</dbReference>
<sequence length="346" mass="36412">MPAGLGCIADIDFLSDFLLPSAHCQRVYAVRRPARSSSVSCTVRSTAYFFSSRQTRFPVSSPARETMAMPAGYKPSPLGYGSPRSSPFRRPESPVSPTPLKGTPGGTATSPTGSWASRNQIPTSTSTPTPTQPAVSAPIGGSSSLFSSTPPASSWPAPASAMSQSTALSQLLPAQVRALREVFQILDRDSDGMVNREDVVDMLNQLGLPSKPADVSPFFPPASPQTIAMGSFLNSLAAALAAMSPSAELLSALSAFDEDDSGQVDLAELRDALLHTVPEPGERQLTEAEINQVVQGFTGRRAFTAKSKPGPSFGKRGEVFRYQDFVQSIAGGAPGNTAETEATREA</sequence>
<dbReference type="GeneID" id="25980572"/>
<dbReference type="EMBL" id="GL629801">
    <property type="protein sequence ID" value="EFX00067.1"/>
    <property type="molecule type" value="Genomic_DNA"/>
</dbReference>
<evidence type="ECO:0000259" key="4">
    <source>
        <dbReference type="PROSITE" id="PS50222"/>
    </source>
</evidence>
<keyword evidence="2" id="KW-0106">Calcium</keyword>
<feature type="domain" description="EF-hand" evidence="4">
    <location>
        <begin position="244"/>
        <end position="279"/>
    </location>
</feature>
<name>F0XQA0_GROCL</name>
<organism evidence="6">
    <name type="scientific">Grosmannia clavigera (strain kw1407 / UAMH 11150)</name>
    <name type="common">Blue stain fungus</name>
    <name type="synonym">Graphiocladiella clavigera</name>
    <dbReference type="NCBI Taxonomy" id="655863"/>
    <lineage>
        <taxon>Eukaryota</taxon>
        <taxon>Fungi</taxon>
        <taxon>Dikarya</taxon>
        <taxon>Ascomycota</taxon>
        <taxon>Pezizomycotina</taxon>
        <taxon>Sordariomycetes</taxon>
        <taxon>Sordariomycetidae</taxon>
        <taxon>Ophiostomatales</taxon>
        <taxon>Ophiostomataceae</taxon>
        <taxon>Leptographium</taxon>
    </lineage>
</organism>
<dbReference type="Proteomes" id="UP000007796">
    <property type="component" value="Unassembled WGS sequence"/>
</dbReference>
<accession>F0XQA0</accession>
<reference evidence="5 6" key="1">
    <citation type="journal article" date="2011" name="Proc. Natl. Acad. Sci. U.S.A.">
        <title>Genome and transcriptome analyses of the mountain pine beetle-fungal symbiont Grosmannia clavigera, a lodgepole pine pathogen.</title>
        <authorList>
            <person name="DiGuistini S."/>
            <person name="Wang Y."/>
            <person name="Liao N.Y."/>
            <person name="Taylor G."/>
            <person name="Tanguay P."/>
            <person name="Feau N."/>
            <person name="Henrissat B."/>
            <person name="Chan S.K."/>
            <person name="Hesse-Orce U."/>
            <person name="Alamouti S.M."/>
            <person name="Tsui C.K.M."/>
            <person name="Docking R.T."/>
            <person name="Levasseur A."/>
            <person name="Haridas S."/>
            <person name="Robertson G."/>
            <person name="Birol I."/>
            <person name="Holt R.A."/>
            <person name="Marra M.A."/>
            <person name="Hamelin R.C."/>
            <person name="Hirst M."/>
            <person name="Jones S.J.M."/>
            <person name="Bohlmann J."/>
            <person name="Breuil C."/>
        </authorList>
    </citation>
    <scope>NUCLEOTIDE SEQUENCE [LARGE SCALE GENOMIC DNA]</scope>
    <source>
        <strain evidence="6">kw1407 / UAMH 11150</strain>
    </source>
</reference>
<dbReference type="InParanoid" id="F0XQA0"/>
<evidence type="ECO:0000256" key="3">
    <source>
        <dbReference type="SAM" id="MobiDB-lite"/>
    </source>
</evidence>
<dbReference type="GO" id="GO:0005509">
    <property type="term" value="F:calcium ion binding"/>
    <property type="evidence" value="ECO:0007669"/>
    <property type="project" value="InterPro"/>
</dbReference>
<feature type="compositionally biased region" description="Low complexity" evidence="3">
    <location>
        <begin position="122"/>
        <end position="159"/>
    </location>
</feature>
<feature type="region of interest" description="Disordered" evidence="3">
    <location>
        <begin position="59"/>
        <end position="159"/>
    </location>
</feature>
<evidence type="ECO:0000256" key="2">
    <source>
        <dbReference type="ARBA" id="ARBA00022837"/>
    </source>
</evidence>
<keyword evidence="6" id="KW-1185">Reference proteome</keyword>
<evidence type="ECO:0000313" key="5">
    <source>
        <dbReference type="EMBL" id="EFX00067.1"/>
    </source>
</evidence>
<dbReference type="InterPro" id="IPR011992">
    <property type="entry name" value="EF-hand-dom_pair"/>
</dbReference>
<evidence type="ECO:0000313" key="6">
    <source>
        <dbReference type="Proteomes" id="UP000007796"/>
    </source>
</evidence>
<dbReference type="eggNOG" id="KOG0031">
    <property type="taxonomic scope" value="Eukaryota"/>
</dbReference>
<dbReference type="SUPFAM" id="SSF47473">
    <property type="entry name" value="EF-hand"/>
    <property type="match status" value="1"/>
</dbReference>
<dbReference type="InterPro" id="IPR050403">
    <property type="entry name" value="Myosin_RLC"/>
</dbReference>
<proteinExistence type="predicted"/>
<dbReference type="OrthoDB" id="429467at2759"/>
<gene>
    <name evidence="5" type="ORF">CMQ_7069</name>
</gene>